<reference evidence="1" key="1">
    <citation type="journal article" date="2014" name="Front. Microbiol.">
        <title>High frequency of phylogenetically diverse reductive dehalogenase-homologous genes in deep subseafloor sedimentary metagenomes.</title>
        <authorList>
            <person name="Kawai M."/>
            <person name="Futagami T."/>
            <person name="Toyoda A."/>
            <person name="Takaki Y."/>
            <person name="Nishi S."/>
            <person name="Hori S."/>
            <person name="Arai W."/>
            <person name="Tsubouchi T."/>
            <person name="Morono Y."/>
            <person name="Uchiyama I."/>
            <person name="Ito T."/>
            <person name="Fujiyama A."/>
            <person name="Inagaki F."/>
            <person name="Takami H."/>
        </authorList>
    </citation>
    <scope>NUCLEOTIDE SEQUENCE</scope>
    <source>
        <strain evidence="1">Expedition CK06-06</strain>
    </source>
</reference>
<dbReference type="InterPro" id="IPR013328">
    <property type="entry name" value="6PGD_dom2"/>
</dbReference>
<comment type="caution">
    <text evidence="1">The sequence shown here is derived from an EMBL/GenBank/DDBJ whole genome shotgun (WGS) entry which is preliminary data.</text>
</comment>
<protein>
    <submittedName>
        <fullName evidence="1">Uncharacterized protein</fullName>
    </submittedName>
</protein>
<gene>
    <name evidence="1" type="ORF">S12H4_54360</name>
</gene>
<dbReference type="AlphaFoldDB" id="X1V1B4"/>
<sequence>ILTISKWMGKEYIKRGYLEGKDIKDTRIPQNYGIDNLENIIVY</sequence>
<evidence type="ECO:0000313" key="1">
    <source>
        <dbReference type="EMBL" id="GAJ09622.1"/>
    </source>
</evidence>
<accession>X1V1B4</accession>
<feature type="non-terminal residue" evidence="1">
    <location>
        <position position="1"/>
    </location>
</feature>
<proteinExistence type="predicted"/>
<dbReference type="Gene3D" id="1.10.1040.10">
    <property type="entry name" value="N-(1-d-carboxylethyl)-l-norvaline Dehydrogenase, domain 2"/>
    <property type="match status" value="1"/>
</dbReference>
<organism evidence="1">
    <name type="scientific">marine sediment metagenome</name>
    <dbReference type="NCBI Taxonomy" id="412755"/>
    <lineage>
        <taxon>unclassified sequences</taxon>
        <taxon>metagenomes</taxon>
        <taxon>ecological metagenomes</taxon>
    </lineage>
</organism>
<dbReference type="EMBL" id="BARW01034743">
    <property type="protein sequence ID" value="GAJ09622.1"/>
    <property type="molecule type" value="Genomic_DNA"/>
</dbReference>
<name>X1V1B4_9ZZZZ</name>